<dbReference type="Proteomes" id="UP000234560">
    <property type="component" value="Chromosome"/>
</dbReference>
<proteinExistence type="inferred from homology"/>
<dbReference type="GO" id="GO:0003998">
    <property type="term" value="F:acylphosphatase activity"/>
    <property type="evidence" value="ECO:0007669"/>
    <property type="project" value="UniProtKB-EC"/>
</dbReference>
<dbReference type="Pfam" id="PF01300">
    <property type="entry name" value="Sua5_yciO_yrdC"/>
    <property type="match status" value="1"/>
</dbReference>
<dbReference type="InterPro" id="IPR036046">
    <property type="entry name" value="Acylphosphatase-like_dom_sf"/>
</dbReference>
<dbReference type="PROSITE" id="PS51163">
    <property type="entry name" value="YRDC"/>
    <property type="match status" value="1"/>
</dbReference>
<organism evidence="5 6">
    <name type="scientific">Corynebacterium pyruviciproducens</name>
    <dbReference type="NCBI Taxonomy" id="598660"/>
    <lineage>
        <taxon>Bacteria</taxon>
        <taxon>Bacillati</taxon>
        <taxon>Actinomycetota</taxon>
        <taxon>Actinomycetes</taxon>
        <taxon>Mycobacteriales</taxon>
        <taxon>Corynebacteriaceae</taxon>
        <taxon>Corynebacterium</taxon>
    </lineage>
</organism>
<dbReference type="InterPro" id="IPR051060">
    <property type="entry name" value="Carbamoyltrans_HypF-like"/>
</dbReference>
<dbReference type="Pfam" id="PF17788">
    <property type="entry name" value="HypF_C"/>
    <property type="match status" value="1"/>
</dbReference>
<dbReference type="PANTHER" id="PTHR42959:SF1">
    <property type="entry name" value="CARBAMOYLTRANSFERASE HYPF"/>
    <property type="match status" value="1"/>
</dbReference>
<dbReference type="Gene3D" id="3.30.110.120">
    <property type="match status" value="1"/>
</dbReference>
<accession>A0AAF0YV82</accession>
<dbReference type="RefSeq" id="WP_101679506.1">
    <property type="nucleotide sequence ID" value="NZ_CP136958.1"/>
</dbReference>
<feature type="domain" description="YrdC-like" evidence="4">
    <location>
        <begin position="208"/>
        <end position="391"/>
    </location>
</feature>
<name>A0AAF0YV82_9CORY</name>
<evidence type="ECO:0000313" key="5">
    <source>
        <dbReference type="EMBL" id="WOT02514.1"/>
    </source>
</evidence>
<dbReference type="GO" id="GO:0051604">
    <property type="term" value="P:protein maturation"/>
    <property type="evidence" value="ECO:0007669"/>
    <property type="project" value="TreeGrafter"/>
</dbReference>
<dbReference type="EMBL" id="CP136958">
    <property type="protein sequence ID" value="WOT02514.1"/>
    <property type="molecule type" value="Genomic_DNA"/>
</dbReference>
<dbReference type="KEGG" id="cpyr:CYJ47_01710"/>
<comment type="catalytic activity">
    <reaction evidence="2">
        <text>an acyl phosphate + H2O = a carboxylate + phosphate + H(+)</text>
        <dbReference type="Rhea" id="RHEA:14965"/>
        <dbReference type="ChEBI" id="CHEBI:15377"/>
        <dbReference type="ChEBI" id="CHEBI:15378"/>
        <dbReference type="ChEBI" id="CHEBI:29067"/>
        <dbReference type="ChEBI" id="CHEBI:43474"/>
        <dbReference type="ChEBI" id="CHEBI:59918"/>
        <dbReference type="EC" id="3.6.1.7"/>
    </reaction>
</comment>
<evidence type="ECO:0000259" key="4">
    <source>
        <dbReference type="PROSITE" id="PS51163"/>
    </source>
</evidence>
<comment type="similarity">
    <text evidence="1">Belongs to the carbamoyltransferase HypF family.</text>
</comment>
<dbReference type="AlphaFoldDB" id="A0AAF0YV82"/>
<dbReference type="InterPro" id="IPR001792">
    <property type="entry name" value="Acylphosphatase-like_dom"/>
</dbReference>
<dbReference type="InterPro" id="IPR041440">
    <property type="entry name" value="HypF_C"/>
</dbReference>
<dbReference type="InterPro" id="IPR055128">
    <property type="entry name" value="HypF_C_2"/>
</dbReference>
<gene>
    <name evidence="5" type="ORF">CYJ47_01710</name>
</gene>
<dbReference type="Pfam" id="PF00708">
    <property type="entry name" value="Acylphosphatase"/>
    <property type="match status" value="1"/>
</dbReference>
<dbReference type="GO" id="GO:0016743">
    <property type="term" value="F:carboxyl- or carbamoyltransferase activity"/>
    <property type="evidence" value="ECO:0007669"/>
    <property type="project" value="TreeGrafter"/>
</dbReference>
<evidence type="ECO:0000256" key="1">
    <source>
        <dbReference type="ARBA" id="ARBA00008097"/>
    </source>
</evidence>
<protein>
    <recommendedName>
        <fullName evidence="2">acylphosphatase</fullName>
        <ecNumber evidence="2">3.6.1.7</ecNumber>
    </recommendedName>
</protein>
<evidence type="ECO:0000259" key="3">
    <source>
        <dbReference type="PROSITE" id="PS51160"/>
    </source>
</evidence>
<dbReference type="InterPro" id="IPR006070">
    <property type="entry name" value="Sua5-like_dom"/>
</dbReference>
<keyword evidence="2" id="KW-0378">Hydrolase</keyword>
<dbReference type="InterPro" id="IPR011125">
    <property type="entry name" value="Znf_HypF"/>
</dbReference>
<dbReference type="GO" id="GO:0008270">
    <property type="term" value="F:zinc ion binding"/>
    <property type="evidence" value="ECO:0007669"/>
    <property type="project" value="InterPro"/>
</dbReference>
<dbReference type="GO" id="GO:0003725">
    <property type="term" value="F:double-stranded RNA binding"/>
    <property type="evidence" value="ECO:0007669"/>
    <property type="project" value="InterPro"/>
</dbReference>
<dbReference type="InterPro" id="IPR017945">
    <property type="entry name" value="DHBP_synth_RibB-like_a/b_dom"/>
</dbReference>
<dbReference type="Pfam" id="PF07503">
    <property type="entry name" value="zf-HYPF"/>
    <property type="match status" value="2"/>
</dbReference>
<reference evidence="5" key="1">
    <citation type="submission" date="2017-12" db="EMBL/GenBank/DDBJ databases">
        <authorList>
            <person name="Thomas-White K."/>
            <person name="Wolfe A.J."/>
        </authorList>
    </citation>
    <scope>NUCLEOTIDE SEQUENCE</scope>
    <source>
        <strain evidence="5">UMB0763</strain>
    </source>
</reference>
<dbReference type="Pfam" id="PF22521">
    <property type="entry name" value="HypF_C_2"/>
    <property type="match status" value="1"/>
</dbReference>
<dbReference type="Gene3D" id="3.90.870.50">
    <property type="match status" value="1"/>
</dbReference>
<dbReference type="PROSITE" id="PS00150">
    <property type="entry name" value="ACYLPHOSPHATASE_1"/>
    <property type="match status" value="1"/>
</dbReference>
<dbReference type="SUPFAM" id="SSF55821">
    <property type="entry name" value="YrdC/RibB"/>
    <property type="match status" value="1"/>
</dbReference>
<dbReference type="EC" id="3.6.1.7" evidence="2"/>
<reference evidence="5" key="2">
    <citation type="submission" date="2023-10" db="EMBL/GenBank/DDBJ databases">
        <authorList>
            <person name="Choi B."/>
        </authorList>
    </citation>
    <scope>NUCLEOTIDE SEQUENCE</scope>
    <source>
        <strain evidence="5">UMB0763</strain>
    </source>
</reference>
<sequence length="779" mass="83461">MTVARIRLTIFGVVQGVGFRPHVVKIARSHAVTGWVTNTDANVVVELQGAPEELAATARDITSDVPPLAFISFTNTQSITPIKDESGFVVAPSHREGTSKTLLPPDTAMCEDCRREFHDPANRRYHYPFITCTNCGPRLTIIRDLPYDRPRTTMVDFPMCPACNHEYTDPADRRYHAQPISCYDCGPTAWLEKNSPVTNPAPLTPATTERLRENVTALFDTGAIVAVKGIGGFHLMCDATNEEAVATLRQRKNRPDKPFAVMVPRLPDIPQTAAAPIELLPVAIAKDRIARFDATLAPSVNPRLSRVGLFSPYSPLHELICDRPLVATSGNISGEPLITTNDGARAHLGPTAPRPLADALLLHNRPIHLPVEDSVVLSTPATQAAAAENPSGTMNRTDATDRSDTFKRSDTLVSLPIRRSRGFAPLPVHLPGTRRVLAVGGDMKNTFTLTTGHYAHVSPHIGEMHSLAARRAFRTSLAQLRTLTGADPELVVCDMHPDFATADIAADIADSLGVPLVAVQHHHAHALSLLAENPALLTTPTEEGTPHPTVAVATLDGTGYGTDATIWGGEILLLGPDRTTFTRSWHLPTFRLVGGDAAVRSPHRIALGLCRDWGLASPAPIPQVELSLDRDTGTVRTSSLGRLFDACAYLVGLVQDHATYEGQAAMEFEALALTNKKPLTTCATTPKMAVEELLADPDPARAAARFHLAIGHIIGKELKATGADVCGVSGGCAANQLLVSAIKDEVGAENLLTHHIVPPGDGGLSLGQALYGRLTPDPS</sequence>
<feature type="domain" description="Acylphosphatase-like" evidence="3">
    <location>
        <begin position="5"/>
        <end position="92"/>
    </location>
</feature>
<dbReference type="InterPro" id="IPR017968">
    <property type="entry name" value="Acylphosphatase_CS"/>
</dbReference>
<dbReference type="SUPFAM" id="SSF54975">
    <property type="entry name" value="Acylphosphatase/BLUF domain-like"/>
    <property type="match status" value="1"/>
</dbReference>
<evidence type="ECO:0000313" key="6">
    <source>
        <dbReference type="Proteomes" id="UP000234560"/>
    </source>
</evidence>
<dbReference type="PROSITE" id="PS51160">
    <property type="entry name" value="ACYLPHOSPHATASE_3"/>
    <property type="match status" value="1"/>
</dbReference>
<evidence type="ECO:0000256" key="2">
    <source>
        <dbReference type="PROSITE-ProRule" id="PRU00520"/>
    </source>
</evidence>
<dbReference type="Gene3D" id="3.30.420.40">
    <property type="match status" value="1"/>
</dbReference>
<dbReference type="Gene3D" id="3.30.420.360">
    <property type="match status" value="1"/>
</dbReference>
<feature type="active site" evidence="2">
    <location>
        <position position="38"/>
    </location>
</feature>
<feature type="active site" evidence="2">
    <location>
        <position position="20"/>
    </location>
</feature>
<dbReference type="PANTHER" id="PTHR42959">
    <property type="entry name" value="CARBAMOYLTRANSFERASE"/>
    <property type="match status" value="1"/>
</dbReference>